<name>A0A6S7FG03_PARCT</name>
<dbReference type="EMBL" id="CACRXK020000108">
    <property type="protein sequence ID" value="CAB3978375.1"/>
    <property type="molecule type" value="Genomic_DNA"/>
</dbReference>
<comment type="caution">
    <text evidence="1">The sequence shown here is derived from an EMBL/GenBank/DDBJ whole genome shotgun (WGS) entry which is preliminary data.</text>
</comment>
<protein>
    <submittedName>
        <fullName evidence="1">Uncharacterized protein</fullName>
    </submittedName>
</protein>
<proteinExistence type="predicted"/>
<sequence length="115" mass="12462">MRAAFFFQSLDNRSSCVLEVVQLFTAASTKLQQVQHSCSRDIQNSSYIGFWCDWSSGNGAVMMIGGGGSGCDRADHGIGVTEENEAKFGSGQGYDFGSDANKNVATTYSLNLWIR</sequence>
<gene>
    <name evidence="1" type="ORF">PACLA_8A025713</name>
</gene>
<dbReference type="Proteomes" id="UP001152795">
    <property type="component" value="Unassembled WGS sequence"/>
</dbReference>
<organism evidence="1 2">
    <name type="scientific">Paramuricea clavata</name>
    <name type="common">Red gorgonian</name>
    <name type="synonym">Violescent sea-whip</name>
    <dbReference type="NCBI Taxonomy" id="317549"/>
    <lineage>
        <taxon>Eukaryota</taxon>
        <taxon>Metazoa</taxon>
        <taxon>Cnidaria</taxon>
        <taxon>Anthozoa</taxon>
        <taxon>Octocorallia</taxon>
        <taxon>Malacalcyonacea</taxon>
        <taxon>Plexauridae</taxon>
        <taxon>Paramuricea</taxon>
    </lineage>
</organism>
<evidence type="ECO:0000313" key="2">
    <source>
        <dbReference type="Proteomes" id="UP001152795"/>
    </source>
</evidence>
<keyword evidence="2" id="KW-1185">Reference proteome</keyword>
<accession>A0A6S7FG03</accession>
<dbReference type="AlphaFoldDB" id="A0A6S7FG03"/>
<evidence type="ECO:0000313" key="1">
    <source>
        <dbReference type="EMBL" id="CAB3978375.1"/>
    </source>
</evidence>
<reference evidence="1" key="1">
    <citation type="submission" date="2020-04" db="EMBL/GenBank/DDBJ databases">
        <authorList>
            <person name="Alioto T."/>
            <person name="Alioto T."/>
            <person name="Gomez Garrido J."/>
        </authorList>
    </citation>
    <scope>NUCLEOTIDE SEQUENCE</scope>
    <source>
        <strain evidence="1">A484AB</strain>
    </source>
</reference>